<reference evidence="1" key="2">
    <citation type="submission" date="2020-09" db="EMBL/GenBank/DDBJ databases">
        <authorList>
            <person name="Sun Q."/>
            <person name="Ohkuma M."/>
        </authorList>
    </citation>
    <scope>NUCLEOTIDE SEQUENCE</scope>
    <source>
        <strain evidence="1">JCM 3086</strain>
    </source>
</reference>
<dbReference type="AlphaFoldDB" id="A0A917LBJ6"/>
<comment type="caution">
    <text evidence="1">The sequence shown here is derived from an EMBL/GenBank/DDBJ whole genome shotgun (WGS) entry which is preliminary data.</text>
</comment>
<evidence type="ECO:0000313" key="2">
    <source>
        <dbReference type="Proteomes" id="UP000657574"/>
    </source>
</evidence>
<dbReference type="EMBL" id="BMQA01000050">
    <property type="protein sequence ID" value="GGJ56129.1"/>
    <property type="molecule type" value="Genomic_DNA"/>
</dbReference>
<evidence type="ECO:0000313" key="1">
    <source>
        <dbReference type="EMBL" id="GGJ56129.1"/>
    </source>
</evidence>
<keyword evidence="2" id="KW-1185">Reference proteome</keyword>
<proteinExistence type="predicted"/>
<accession>A0A917LBJ6</accession>
<gene>
    <name evidence="1" type="ORF">GCM10010121_078390</name>
</gene>
<evidence type="ECO:0008006" key="3">
    <source>
        <dbReference type="Google" id="ProtNLM"/>
    </source>
</evidence>
<organism evidence="1 2">
    <name type="scientific">Streptomyces brasiliensis</name>
    <dbReference type="NCBI Taxonomy" id="1954"/>
    <lineage>
        <taxon>Bacteria</taxon>
        <taxon>Bacillati</taxon>
        <taxon>Actinomycetota</taxon>
        <taxon>Actinomycetes</taxon>
        <taxon>Kitasatosporales</taxon>
        <taxon>Streptomycetaceae</taxon>
        <taxon>Streptomyces</taxon>
    </lineage>
</organism>
<dbReference type="RefSeq" id="WP_229841307.1">
    <property type="nucleotide sequence ID" value="NZ_BMQA01000050.1"/>
</dbReference>
<sequence>MREAYHAGLTSISDGLVEIANLVGSATWIISDLLAETGRTEEAVAVLEPHVPTNCGSLVGHLIDLGRVKDTAALLQQRKSEPVASAWTGTLSTAPPL</sequence>
<protein>
    <recommendedName>
        <fullName evidence="3">Tetratricopeptide repeat protein</fullName>
    </recommendedName>
</protein>
<dbReference type="Proteomes" id="UP000657574">
    <property type="component" value="Unassembled WGS sequence"/>
</dbReference>
<reference evidence="1" key="1">
    <citation type="journal article" date="2014" name="Int. J. Syst. Evol. Microbiol.">
        <title>Complete genome sequence of Corynebacterium casei LMG S-19264T (=DSM 44701T), isolated from a smear-ripened cheese.</title>
        <authorList>
            <consortium name="US DOE Joint Genome Institute (JGI-PGF)"/>
            <person name="Walter F."/>
            <person name="Albersmeier A."/>
            <person name="Kalinowski J."/>
            <person name="Ruckert C."/>
        </authorList>
    </citation>
    <scope>NUCLEOTIDE SEQUENCE</scope>
    <source>
        <strain evidence="1">JCM 3086</strain>
    </source>
</reference>
<name>A0A917LBJ6_9ACTN</name>